<dbReference type="GO" id="GO:0005634">
    <property type="term" value="C:nucleus"/>
    <property type="evidence" value="ECO:0007669"/>
    <property type="project" value="UniProtKB-SubCell"/>
</dbReference>
<reference evidence="6" key="1">
    <citation type="submission" date="2019-12" db="EMBL/GenBank/DDBJ databases">
        <authorList>
            <person name="Scholz U."/>
            <person name="Mascher M."/>
            <person name="Fiebig A."/>
        </authorList>
    </citation>
    <scope>NUCLEOTIDE SEQUENCE</scope>
</reference>
<keyword evidence="8" id="KW-1185">Reference proteome</keyword>
<gene>
    <name evidence="6" type="ORF">SI7747_05006303</name>
    <name evidence="7" type="ORF">SI8410_05006869</name>
</gene>
<evidence type="ECO:0000313" key="6">
    <source>
        <dbReference type="EMBL" id="CAA2620134.1"/>
    </source>
</evidence>
<organism evidence="6">
    <name type="scientific">Spirodela intermedia</name>
    <name type="common">Intermediate duckweed</name>
    <dbReference type="NCBI Taxonomy" id="51605"/>
    <lineage>
        <taxon>Eukaryota</taxon>
        <taxon>Viridiplantae</taxon>
        <taxon>Streptophyta</taxon>
        <taxon>Embryophyta</taxon>
        <taxon>Tracheophyta</taxon>
        <taxon>Spermatophyta</taxon>
        <taxon>Magnoliopsida</taxon>
        <taxon>Liliopsida</taxon>
        <taxon>Araceae</taxon>
        <taxon>Lemnoideae</taxon>
        <taxon>Spirodela</taxon>
    </lineage>
</organism>
<comment type="similarity">
    <text evidence="2 4">Belongs to the Ninja family.</text>
</comment>
<protein>
    <recommendedName>
        <fullName evidence="4">Ninja-family protein</fullName>
    </recommendedName>
    <alternativeName>
        <fullName evidence="4">ABI-binding protein</fullName>
    </alternativeName>
</protein>
<dbReference type="InterPro" id="IPR031307">
    <property type="entry name" value="Ninja_fam"/>
</dbReference>
<comment type="subcellular location">
    <subcellularLocation>
        <location evidence="1 4">Nucleus</location>
    </subcellularLocation>
</comment>
<dbReference type="EMBL" id="LR743592">
    <property type="protein sequence ID" value="CAA2620134.1"/>
    <property type="molecule type" value="Genomic_DNA"/>
</dbReference>
<evidence type="ECO:0000313" key="8">
    <source>
        <dbReference type="Proteomes" id="UP000663760"/>
    </source>
</evidence>
<evidence type="ECO:0000256" key="4">
    <source>
        <dbReference type="RuleBase" id="RU369029"/>
    </source>
</evidence>
<evidence type="ECO:0000256" key="3">
    <source>
        <dbReference type="ARBA" id="ARBA00023242"/>
    </source>
</evidence>
<dbReference type="GO" id="GO:0007165">
    <property type="term" value="P:signal transduction"/>
    <property type="evidence" value="ECO:0007669"/>
    <property type="project" value="InterPro"/>
</dbReference>
<dbReference type="EMBL" id="LR746268">
    <property type="protein sequence ID" value="CAA7396206.1"/>
    <property type="molecule type" value="Genomic_DNA"/>
</dbReference>
<feature type="domain" description="Tify" evidence="5">
    <location>
        <begin position="28"/>
        <end position="63"/>
    </location>
</feature>
<accession>A0A7I8ISD9</accession>
<evidence type="ECO:0000256" key="2">
    <source>
        <dbReference type="ARBA" id="ARBA00006081"/>
    </source>
</evidence>
<name>A0A7I8ISD9_SPIIN</name>
<evidence type="ECO:0000259" key="5">
    <source>
        <dbReference type="Pfam" id="PF16135"/>
    </source>
</evidence>
<evidence type="ECO:0000313" key="7">
    <source>
        <dbReference type="EMBL" id="CAA7396206.1"/>
    </source>
</evidence>
<evidence type="ECO:0000256" key="1">
    <source>
        <dbReference type="ARBA" id="ARBA00004123"/>
    </source>
</evidence>
<dbReference type="GO" id="GO:0045892">
    <property type="term" value="P:negative regulation of DNA-templated transcription"/>
    <property type="evidence" value="ECO:0007669"/>
    <property type="project" value="TreeGrafter"/>
</dbReference>
<proteinExistence type="inferred from homology"/>
<comment type="function">
    <text evidence="4">Acts as a negative regulator of abscisic acid (ABA) response.</text>
</comment>
<dbReference type="InterPro" id="IPR032308">
    <property type="entry name" value="TDBD"/>
</dbReference>
<keyword evidence="3 4" id="KW-0539">Nucleus</keyword>
<dbReference type="PANTHER" id="PTHR31413:SF15">
    <property type="entry name" value="NINJA-FAMILY PROTEIN"/>
    <property type="match status" value="1"/>
</dbReference>
<dbReference type="PANTHER" id="PTHR31413">
    <property type="entry name" value="AFP HOMOLOG 2"/>
    <property type="match status" value="1"/>
</dbReference>
<dbReference type="OrthoDB" id="667358at2759"/>
<dbReference type="Pfam" id="PF16135">
    <property type="entry name" value="TDBD"/>
    <property type="match status" value="1"/>
</dbReference>
<dbReference type="Proteomes" id="UP000663760">
    <property type="component" value="Chromosome 5"/>
</dbReference>
<dbReference type="AlphaFoldDB" id="A0A7I8ISD9"/>
<sequence length="67" mass="7098">MPCVSTTGKGPNGKTITGLLYRYTAAEVSIVCVCHGSFFSPAEFVKHAGGTEMEAANPLRHITVVPF</sequence>